<keyword evidence="5" id="KW-1185">Reference proteome</keyword>
<dbReference type="InterPro" id="IPR023214">
    <property type="entry name" value="HAD_sf"/>
</dbReference>
<dbReference type="Proteomes" id="UP000035548">
    <property type="component" value="Chromosome"/>
</dbReference>
<organism evidence="4 5">
    <name type="scientific">Corynebacterium uterequi</name>
    <dbReference type="NCBI Taxonomy" id="1072256"/>
    <lineage>
        <taxon>Bacteria</taxon>
        <taxon>Bacillati</taxon>
        <taxon>Actinomycetota</taxon>
        <taxon>Actinomycetes</taxon>
        <taxon>Mycobacteriales</taxon>
        <taxon>Corynebacteriaceae</taxon>
        <taxon>Corynebacterium</taxon>
    </lineage>
</organism>
<dbReference type="PATRIC" id="fig|1072256.5.peg.2059"/>
<dbReference type="AlphaFoldDB" id="A0A0G3HJC7"/>
<evidence type="ECO:0000313" key="4">
    <source>
        <dbReference type="EMBL" id="AKK12058.1"/>
    </source>
</evidence>
<dbReference type="InterPro" id="IPR036412">
    <property type="entry name" value="HAD-like_sf"/>
</dbReference>
<dbReference type="Pfam" id="PF01553">
    <property type="entry name" value="Acyltransferase"/>
    <property type="match status" value="1"/>
</dbReference>
<dbReference type="GO" id="GO:0006654">
    <property type="term" value="P:phosphatidic acid biosynthetic process"/>
    <property type="evidence" value="ECO:0007669"/>
    <property type="project" value="TreeGrafter"/>
</dbReference>
<dbReference type="SMART" id="SM00563">
    <property type="entry name" value="PlsC"/>
    <property type="match status" value="1"/>
</dbReference>
<proteinExistence type="predicted"/>
<dbReference type="PANTHER" id="PTHR10434">
    <property type="entry name" value="1-ACYL-SN-GLYCEROL-3-PHOSPHATE ACYLTRANSFERASE"/>
    <property type="match status" value="1"/>
</dbReference>
<keyword evidence="2 4" id="KW-0012">Acyltransferase</keyword>
<reference evidence="4 5" key="1">
    <citation type="journal article" date="2015" name="Genome Announc.">
        <title>Virulence Factor Genes Detected in the Complete Genome Sequence of Corynebacterium uterequi DSM 45634, Isolated from the Uterus of a Maiden Mare.</title>
        <authorList>
            <person name="Ruckert C."/>
            <person name="Kriete M."/>
            <person name="Jaenicke S."/>
            <person name="Winkler A."/>
            <person name="Tauch A."/>
        </authorList>
    </citation>
    <scope>NUCLEOTIDE SEQUENCE [LARGE SCALE GENOMIC DNA]</scope>
    <source>
        <strain evidence="4 5">DSM 45634</strain>
    </source>
</reference>
<keyword evidence="1 4" id="KW-0808">Transferase</keyword>
<dbReference type="PANTHER" id="PTHR10434:SF55">
    <property type="entry name" value="POSSIBLE ACYLTRANSFERASE"/>
    <property type="match status" value="1"/>
</dbReference>
<dbReference type="Pfam" id="PF08282">
    <property type="entry name" value="Hydrolase_3"/>
    <property type="match status" value="1"/>
</dbReference>
<dbReference type="KEGG" id="cut:CUTER_10470"/>
<accession>A0A0G3HJC7</accession>
<dbReference type="STRING" id="1072256.CUTER_10470"/>
<dbReference type="GO" id="GO:0003841">
    <property type="term" value="F:1-acylglycerol-3-phosphate O-acyltransferase activity"/>
    <property type="evidence" value="ECO:0007669"/>
    <property type="project" value="TreeGrafter"/>
</dbReference>
<feature type="domain" description="Phospholipid/glycerol acyltransferase" evidence="3">
    <location>
        <begin position="39"/>
        <end position="153"/>
    </location>
</feature>
<evidence type="ECO:0000313" key="5">
    <source>
        <dbReference type="Proteomes" id="UP000035548"/>
    </source>
</evidence>
<dbReference type="OrthoDB" id="3210041at2"/>
<evidence type="ECO:0000256" key="2">
    <source>
        <dbReference type="ARBA" id="ARBA00023315"/>
    </source>
</evidence>
<evidence type="ECO:0000256" key="1">
    <source>
        <dbReference type="ARBA" id="ARBA00022679"/>
    </source>
</evidence>
<dbReference type="Gene3D" id="3.40.50.1000">
    <property type="entry name" value="HAD superfamily/HAD-like"/>
    <property type="match status" value="1"/>
</dbReference>
<evidence type="ECO:0000259" key="3">
    <source>
        <dbReference type="SMART" id="SM00563"/>
    </source>
</evidence>
<protein>
    <submittedName>
        <fullName evidence="4">1-acyl-sn-glycerol-3-phosphate acyltransferase</fullName>
    </submittedName>
</protein>
<gene>
    <name evidence="4" type="ORF">CUTER_10470</name>
</gene>
<dbReference type="RefSeq" id="WP_052844121.1">
    <property type="nucleotide sequence ID" value="NZ_CP011546.1"/>
</dbReference>
<dbReference type="CDD" id="cd07989">
    <property type="entry name" value="LPLAT_AGPAT-like"/>
    <property type="match status" value="1"/>
</dbReference>
<sequence length="538" mass="58565">MLKDAGYWSIITVLRGYLAAKGLTFHIRGEQHIPTEGGAVIALNHTGYLDFVFGGIAPRRRRRLVRYMCKESIFKVPVVGGLMNMMGHIPVDRINGAASFDRAVSEARAGELVGIFPESSISRSFEIKSIRNGAVRIAHAAGVPIIPILLFGSQRVWTKGHPKKLLRSPYPLYIEVLEPMATTGDVAADTERLHEVLTQGLARLWDRHQRDYGAFPEGEFWVPARFGGGAPTLAETEAQDEVIYQERRRVRQLGVDLSELTEKIKTLRDDMAAGIYDRIEEAKTKLAETEPPKTPSLATIQIKVKTAVDDLVAESSRGLKESSDHITEAMEQLKHDTNELFEQLQASTRERYDGSQLERALARIVAESKEIIAKLPQRKSVVAFTEPDLITANADRCLIVDDAEALGTHLDAGAAVVLFTEEPGAVAVERLGLAGRKRVAVVVGGREVVDTAGEVIAEGIDGREAGLDAALAHLELQPERVLSFGAQEADLPILARADWAVAMADADASVVDAAATVIAPAIERGVGEFLTGLQPQDN</sequence>
<dbReference type="EMBL" id="CP011546">
    <property type="protein sequence ID" value="AKK12058.1"/>
    <property type="molecule type" value="Genomic_DNA"/>
</dbReference>
<dbReference type="SUPFAM" id="SSF56784">
    <property type="entry name" value="HAD-like"/>
    <property type="match status" value="1"/>
</dbReference>
<name>A0A0G3HJC7_9CORY</name>
<reference evidence="5" key="2">
    <citation type="submission" date="2015-05" db="EMBL/GenBank/DDBJ databases">
        <title>Complete genome sequence of Corynebacterium uterequi DSM 45634, isolated from the uterus of a maiden mare.</title>
        <authorList>
            <person name="Ruckert C."/>
            <person name="Albersmeier A."/>
            <person name="Winkler A."/>
            <person name="Tauch A."/>
        </authorList>
    </citation>
    <scope>NUCLEOTIDE SEQUENCE [LARGE SCALE GENOMIC DNA]</scope>
    <source>
        <strain evidence="5">DSM 45634</strain>
    </source>
</reference>
<dbReference type="InterPro" id="IPR002123">
    <property type="entry name" value="Plipid/glycerol_acylTrfase"/>
</dbReference>
<dbReference type="GO" id="GO:0005886">
    <property type="term" value="C:plasma membrane"/>
    <property type="evidence" value="ECO:0007669"/>
    <property type="project" value="TreeGrafter"/>
</dbReference>
<dbReference type="SUPFAM" id="SSF69593">
    <property type="entry name" value="Glycerol-3-phosphate (1)-acyltransferase"/>
    <property type="match status" value="1"/>
</dbReference>